<name>A0A2A5C8X6_9GAMM</name>
<evidence type="ECO:0000313" key="4">
    <source>
        <dbReference type="EMBL" id="PCJ40035.1"/>
    </source>
</evidence>
<proteinExistence type="inferred from homology"/>
<protein>
    <submittedName>
        <fullName evidence="4">AbrB/MazE/SpoVT family DNA-binding domain-containing protein</fullName>
    </submittedName>
</protein>
<dbReference type="SMART" id="SM00966">
    <property type="entry name" value="SpoVT_AbrB"/>
    <property type="match status" value="1"/>
</dbReference>
<dbReference type="GO" id="GO:0003677">
    <property type="term" value="F:DNA binding"/>
    <property type="evidence" value="ECO:0007669"/>
    <property type="project" value="UniProtKB-UniRule"/>
</dbReference>
<evidence type="ECO:0000256" key="2">
    <source>
        <dbReference type="PROSITE-ProRule" id="PRU01076"/>
    </source>
</evidence>
<dbReference type="InterPro" id="IPR051734">
    <property type="entry name" value="VapB_TA_antitoxins"/>
</dbReference>
<dbReference type="AlphaFoldDB" id="A0A2A5C8X6"/>
<dbReference type="PANTHER" id="PTHR37550:SF1">
    <property type="entry name" value="SSL1300 PROTEIN"/>
    <property type="match status" value="1"/>
</dbReference>
<evidence type="ECO:0000256" key="1">
    <source>
        <dbReference type="ARBA" id="ARBA00007924"/>
    </source>
</evidence>
<dbReference type="EMBL" id="NVWI01000011">
    <property type="protein sequence ID" value="PCJ40035.1"/>
    <property type="molecule type" value="Genomic_DNA"/>
</dbReference>
<dbReference type="InterPro" id="IPR047976">
    <property type="entry name" value="Anti_VapB2-like"/>
</dbReference>
<dbReference type="PANTHER" id="PTHR37550">
    <property type="entry name" value="ANTITOXIN VAPB1"/>
    <property type="match status" value="1"/>
</dbReference>
<dbReference type="PROSITE" id="PS51740">
    <property type="entry name" value="SPOVT_ABRB"/>
    <property type="match status" value="1"/>
</dbReference>
<reference evidence="5" key="1">
    <citation type="submission" date="2017-08" db="EMBL/GenBank/DDBJ databases">
        <title>A dynamic microbial community with high functional redundancy inhabits the cold, oxic subseafloor aquifer.</title>
        <authorList>
            <person name="Tully B.J."/>
            <person name="Wheat C.G."/>
            <person name="Glazer B.T."/>
            <person name="Huber J.A."/>
        </authorList>
    </citation>
    <scope>NUCLEOTIDE SEQUENCE [LARGE SCALE GENOMIC DNA]</scope>
</reference>
<feature type="domain" description="SpoVT-AbrB" evidence="3">
    <location>
        <begin position="5"/>
        <end position="46"/>
    </location>
</feature>
<keyword evidence="2 4" id="KW-0238">DNA-binding</keyword>
<gene>
    <name evidence="4" type="ORF">COA71_12320</name>
</gene>
<dbReference type="Pfam" id="PF04014">
    <property type="entry name" value="MazE_antitoxin"/>
    <property type="match status" value="1"/>
</dbReference>
<dbReference type="NCBIfam" id="NF040493">
    <property type="entry name" value="TA_anti_VapB"/>
    <property type="match status" value="1"/>
</dbReference>
<dbReference type="InterPro" id="IPR037914">
    <property type="entry name" value="SpoVT-AbrB_sf"/>
</dbReference>
<accession>A0A2A5C8X6</accession>
<comment type="caution">
    <text evidence="4">The sequence shown here is derived from an EMBL/GenBank/DDBJ whole genome shotgun (WGS) entry which is preliminary data.</text>
</comment>
<comment type="similarity">
    <text evidence="1">Belongs to the VapB family.</text>
</comment>
<evidence type="ECO:0000259" key="3">
    <source>
        <dbReference type="PROSITE" id="PS51740"/>
    </source>
</evidence>
<dbReference type="Proteomes" id="UP000228987">
    <property type="component" value="Unassembled WGS sequence"/>
</dbReference>
<dbReference type="InterPro" id="IPR007159">
    <property type="entry name" value="SpoVT-AbrB_dom"/>
</dbReference>
<organism evidence="4 5">
    <name type="scientific">SAR86 cluster bacterium</name>
    <dbReference type="NCBI Taxonomy" id="2030880"/>
    <lineage>
        <taxon>Bacteria</taxon>
        <taxon>Pseudomonadati</taxon>
        <taxon>Pseudomonadota</taxon>
        <taxon>Gammaproteobacteria</taxon>
        <taxon>SAR86 cluster</taxon>
    </lineage>
</organism>
<sequence>MPINAKIFTNGRNQAVRIPRELEFKGVDAVTIEKQGNSLLLRPIRNTWSSLQDEGRADEDFMRIRPRLLKST</sequence>
<evidence type="ECO:0000313" key="5">
    <source>
        <dbReference type="Proteomes" id="UP000228987"/>
    </source>
</evidence>
<dbReference type="SUPFAM" id="SSF89447">
    <property type="entry name" value="AbrB/MazE/MraZ-like"/>
    <property type="match status" value="1"/>
</dbReference>
<dbReference type="Gene3D" id="2.10.260.10">
    <property type="match status" value="1"/>
</dbReference>